<sequence>MEAIDPEAESDEETEEALMGELREEITKNSLEMVSALEVVIILHGQYDYRRLEEYLVRVLN</sequence>
<name>A0A0D2EIA4_CLAB1</name>
<dbReference type="RefSeq" id="XP_016616475.1">
    <property type="nucleotide sequence ID" value="XM_016766959.1"/>
</dbReference>
<keyword evidence="2" id="KW-1185">Reference proteome</keyword>
<evidence type="ECO:0000313" key="2">
    <source>
        <dbReference type="Proteomes" id="UP000053789"/>
    </source>
</evidence>
<reference evidence="1" key="1">
    <citation type="submission" date="2015-01" db="EMBL/GenBank/DDBJ databases">
        <title>The Genome Sequence of Cladophialophora bantiana CBS 173.52.</title>
        <authorList>
            <consortium name="The Broad Institute Genomics Platform"/>
            <person name="Cuomo C."/>
            <person name="de Hoog S."/>
            <person name="Gorbushina A."/>
            <person name="Stielow B."/>
            <person name="Teixiera M."/>
            <person name="Abouelleil A."/>
            <person name="Chapman S.B."/>
            <person name="Priest M."/>
            <person name="Young S.K."/>
            <person name="Wortman J."/>
            <person name="Nusbaum C."/>
            <person name="Birren B."/>
        </authorList>
    </citation>
    <scope>NUCLEOTIDE SEQUENCE [LARGE SCALE GENOMIC DNA]</scope>
    <source>
        <strain evidence="1">CBS 173.52</strain>
    </source>
</reference>
<gene>
    <name evidence="1" type="ORF">Z519_09235</name>
</gene>
<proteinExistence type="predicted"/>
<dbReference type="Proteomes" id="UP000053789">
    <property type="component" value="Unassembled WGS sequence"/>
</dbReference>
<protein>
    <submittedName>
        <fullName evidence="1">Uncharacterized protein</fullName>
    </submittedName>
</protein>
<accession>A0A0D2EIA4</accession>
<evidence type="ECO:0000313" key="1">
    <source>
        <dbReference type="EMBL" id="KIW89806.1"/>
    </source>
</evidence>
<dbReference type="VEuPathDB" id="FungiDB:Z519_09235"/>
<organism evidence="1 2">
    <name type="scientific">Cladophialophora bantiana (strain ATCC 10958 / CBS 173.52 / CDC B-1940 / NIH 8579)</name>
    <name type="common">Xylohypha bantiana</name>
    <dbReference type="NCBI Taxonomy" id="1442370"/>
    <lineage>
        <taxon>Eukaryota</taxon>
        <taxon>Fungi</taxon>
        <taxon>Dikarya</taxon>
        <taxon>Ascomycota</taxon>
        <taxon>Pezizomycotina</taxon>
        <taxon>Eurotiomycetes</taxon>
        <taxon>Chaetothyriomycetidae</taxon>
        <taxon>Chaetothyriales</taxon>
        <taxon>Herpotrichiellaceae</taxon>
        <taxon>Cladophialophora</taxon>
    </lineage>
</organism>
<dbReference type="AlphaFoldDB" id="A0A0D2EIA4"/>
<dbReference type="HOGENOM" id="CLU_2922438_0_0_1"/>
<dbReference type="EMBL" id="KN846994">
    <property type="protein sequence ID" value="KIW89806.1"/>
    <property type="molecule type" value="Genomic_DNA"/>
</dbReference>
<dbReference type="GeneID" id="27702163"/>